<reference evidence="2 3" key="1">
    <citation type="submission" date="2016-10" db="EMBL/GenBank/DDBJ databases">
        <authorList>
            <person name="de Groot N.N."/>
        </authorList>
    </citation>
    <scope>NUCLEOTIDE SEQUENCE [LARGE SCALE GENOMIC DNA]</scope>
    <source>
        <strain evidence="2 3">CPCC 202699</strain>
    </source>
</reference>
<proteinExistence type="predicted"/>
<dbReference type="EMBL" id="FNON01000013">
    <property type="protein sequence ID" value="SDZ34349.1"/>
    <property type="molecule type" value="Genomic_DNA"/>
</dbReference>
<dbReference type="STRING" id="589385.SAMN05421504_11338"/>
<dbReference type="InterPro" id="IPR001509">
    <property type="entry name" value="Epimerase_deHydtase"/>
</dbReference>
<dbReference type="Gene3D" id="3.40.50.720">
    <property type="entry name" value="NAD(P)-binding Rossmann-like Domain"/>
    <property type="match status" value="1"/>
</dbReference>
<dbReference type="InterPro" id="IPR051783">
    <property type="entry name" value="NAD(P)-dependent_oxidoreduct"/>
</dbReference>
<sequence>MKVVITGLTGNIGTAFLRRYGADPALDLTGIARRVPPREDHGKVRWVACDVGSPEAPRVLAEAFEGADAVVHLAWSIHPPAGEPPMARTNETGTAQVLAAAADAGVGHVVCASSVAAYGKAPRWTKVAEDWPRTGIDTSAYSRGKALLERQLDEFADRHPAVKVTRIRPCAVVQHDAAGEFSDWLLSSLLPERLVGSRWLPLPLWPRLRAQAVHAEDVADALHTILFRKAEGAFNLASAQVLDAGALADAIGGPRIPVPRTALRAAAWVTWRGGLQPVHPGWLTLADQAPLIDTTRARDELGWRPRYDSAAAISALVAGMAERAGTASPPLAARPELGLADRIGAVRPGQPSHQSQA</sequence>
<dbReference type="Pfam" id="PF01370">
    <property type="entry name" value="Epimerase"/>
    <property type="match status" value="1"/>
</dbReference>
<evidence type="ECO:0000313" key="3">
    <source>
        <dbReference type="Proteomes" id="UP000199515"/>
    </source>
</evidence>
<dbReference type="Proteomes" id="UP000199515">
    <property type="component" value="Unassembled WGS sequence"/>
</dbReference>
<protein>
    <submittedName>
        <fullName evidence="2">Nucleoside-diphosphate-sugar epimerase</fullName>
    </submittedName>
</protein>
<keyword evidence="3" id="KW-1185">Reference proteome</keyword>
<dbReference type="OrthoDB" id="3338687at2"/>
<dbReference type="SUPFAM" id="SSF51735">
    <property type="entry name" value="NAD(P)-binding Rossmann-fold domains"/>
    <property type="match status" value="1"/>
</dbReference>
<gene>
    <name evidence="2" type="ORF">SAMN05421504_11338</name>
</gene>
<dbReference type="InterPro" id="IPR036291">
    <property type="entry name" value="NAD(P)-bd_dom_sf"/>
</dbReference>
<feature type="domain" description="NAD-dependent epimerase/dehydratase" evidence="1">
    <location>
        <begin position="3"/>
        <end position="236"/>
    </location>
</feature>
<name>A0A1H3SB51_9PSEU</name>
<evidence type="ECO:0000259" key="1">
    <source>
        <dbReference type="Pfam" id="PF01370"/>
    </source>
</evidence>
<dbReference type="PANTHER" id="PTHR48079:SF6">
    <property type="entry name" value="NAD(P)-BINDING DOMAIN-CONTAINING PROTEIN-RELATED"/>
    <property type="match status" value="1"/>
</dbReference>
<accession>A0A1H3SB51</accession>
<dbReference type="GO" id="GO:0005737">
    <property type="term" value="C:cytoplasm"/>
    <property type="evidence" value="ECO:0007669"/>
    <property type="project" value="TreeGrafter"/>
</dbReference>
<dbReference type="RefSeq" id="WP_091298790.1">
    <property type="nucleotide sequence ID" value="NZ_FNON01000013.1"/>
</dbReference>
<organism evidence="2 3">
    <name type="scientific">Amycolatopsis xylanica</name>
    <dbReference type="NCBI Taxonomy" id="589385"/>
    <lineage>
        <taxon>Bacteria</taxon>
        <taxon>Bacillati</taxon>
        <taxon>Actinomycetota</taxon>
        <taxon>Actinomycetes</taxon>
        <taxon>Pseudonocardiales</taxon>
        <taxon>Pseudonocardiaceae</taxon>
        <taxon>Amycolatopsis</taxon>
    </lineage>
</organism>
<evidence type="ECO:0000313" key="2">
    <source>
        <dbReference type="EMBL" id="SDZ34349.1"/>
    </source>
</evidence>
<dbReference type="AlphaFoldDB" id="A0A1H3SB51"/>
<dbReference type="GO" id="GO:0004029">
    <property type="term" value="F:aldehyde dehydrogenase (NAD+) activity"/>
    <property type="evidence" value="ECO:0007669"/>
    <property type="project" value="TreeGrafter"/>
</dbReference>
<dbReference type="PANTHER" id="PTHR48079">
    <property type="entry name" value="PROTEIN YEEZ"/>
    <property type="match status" value="1"/>
</dbReference>